<protein>
    <recommendedName>
        <fullName evidence="4">ABC transporter permease</fullName>
    </recommendedName>
</protein>
<keyword evidence="1" id="KW-1133">Transmembrane helix</keyword>
<comment type="caution">
    <text evidence="2">The sequence shown here is derived from an EMBL/GenBank/DDBJ whole genome shotgun (WGS) entry which is preliminary data.</text>
</comment>
<evidence type="ECO:0000313" key="3">
    <source>
        <dbReference type="Proteomes" id="UP000239920"/>
    </source>
</evidence>
<feature type="transmembrane region" description="Helical" evidence="1">
    <location>
        <begin position="34"/>
        <end position="60"/>
    </location>
</feature>
<evidence type="ECO:0008006" key="4">
    <source>
        <dbReference type="Google" id="ProtNLM"/>
    </source>
</evidence>
<evidence type="ECO:0000313" key="2">
    <source>
        <dbReference type="EMBL" id="PMB82371.1"/>
    </source>
</evidence>
<keyword evidence="1" id="KW-0812">Transmembrane</keyword>
<dbReference type="Pfam" id="PF06541">
    <property type="entry name" value="ABC_trans_CmpB"/>
    <property type="match status" value="1"/>
</dbReference>
<dbReference type="RefSeq" id="WP_104688895.1">
    <property type="nucleotide sequence ID" value="NZ_JBKTHY010000005.1"/>
</dbReference>
<reference evidence="2 3" key="1">
    <citation type="submission" date="2017-09" db="EMBL/GenBank/DDBJ databases">
        <title>Bacterial strain isolated from the female urinary microbiota.</title>
        <authorList>
            <person name="Thomas-White K."/>
            <person name="Kumar N."/>
            <person name="Forster S."/>
            <person name="Putonti C."/>
            <person name="Lawley T."/>
            <person name="Wolfe A.J."/>
        </authorList>
    </citation>
    <scope>NUCLEOTIDE SEQUENCE [LARGE SCALE GENOMIC DNA]</scope>
    <source>
        <strain evidence="2 3">UMB0683</strain>
    </source>
</reference>
<feature type="transmembrane region" description="Helical" evidence="1">
    <location>
        <begin position="110"/>
        <end position="129"/>
    </location>
</feature>
<dbReference type="AlphaFoldDB" id="A0A2J6NM12"/>
<sequence length="259" mass="30536">MPFTVSEIIVLFFTYSVVGWLWETCYCSIKDHHFAYRGFLFGPYCPVYGFAVTTILIATYDVQHNLILLFLVGIIVATIFEYVASLFLEKVFHMKLWDYSHLWGNLQGRVAPQISFFWGIGVVLLVRFIQPLIQRVINWEEAHTHGMLALLVVLVMGTDTILTIFSVRHFHTTTQQWERRAVEYQERLKQRLDKALPGERPALAQRLANWHADILQHHPEFHLHHLNWNERRLVKSFPKLKVLDAKHFNELKQELLKKE</sequence>
<feature type="transmembrane region" description="Helical" evidence="1">
    <location>
        <begin position="6"/>
        <end position="22"/>
    </location>
</feature>
<name>A0A2J6NM12_9LACO</name>
<dbReference type="OrthoDB" id="9789229at2"/>
<gene>
    <name evidence="2" type="ORF">CK797_06205</name>
</gene>
<feature type="transmembrane region" description="Helical" evidence="1">
    <location>
        <begin position="149"/>
        <end position="170"/>
    </location>
</feature>
<dbReference type="InterPro" id="IPR010540">
    <property type="entry name" value="CmpB_TMEM229"/>
</dbReference>
<dbReference type="EMBL" id="PNFV01000006">
    <property type="protein sequence ID" value="PMB82371.1"/>
    <property type="molecule type" value="Genomic_DNA"/>
</dbReference>
<accession>A0A2J6NM12</accession>
<keyword evidence="1" id="KW-0472">Membrane</keyword>
<evidence type="ECO:0000256" key="1">
    <source>
        <dbReference type="SAM" id="Phobius"/>
    </source>
</evidence>
<proteinExistence type="predicted"/>
<feature type="transmembrane region" description="Helical" evidence="1">
    <location>
        <begin position="66"/>
        <end position="89"/>
    </location>
</feature>
<organism evidence="2 3">
    <name type="scientific">Limosilactobacillus pontis</name>
    <dbReference type="NCBI Taxonomy" id="35787"/>
    <lineage>
        <taxon>Bacteria</taxon>
        <taxon>Bacillati</taxon>
        <taxon>Bacillota</taxon>
        <taxon>Bacilli</taxon>
        <taxon>Lactobacillales</taxon>
        <taxon>Lactobacillaceae</taxon>
        <taxon>Limosilactobacillus</taxon>
    </lineage>
</organism>
<dbReference type="Proteomes" id="UP000239920">
    <property type="component" value="Unassembled WGS sequence"/>
</dbReference>